<evidence type="ECO:0000256" key="2">
    <source>
        <dbReference type="ARBA" id="ARBA00023125"/>
    </source>
</evidence>
<evidence type="ECO:0000259" key="6">
    <source>
        <dbReference type="PROSITE" id="PS50977"/>
    </source>
</evidence>
<evidence type="ECO:0000313" key="7">
    <source>
        <dbReference type="EMBL" id="CAA9244073.1"/>
    </source>
</evidence>
<dbReference type="SUPFAM" id="SSF48498">
    <property type="entry name" value="Tetracyclin repressor-like, C-terminal domain"/>
    <property type="match status" value="1"/>
</dbReference>
<organism evidence="7">
    <name type="scientific">uncultured Chloroflexia bacterium</name>
    <dbReference type="NCBI Taxonomy" id="1672391"/>
    <lineage>
        <taxon>Bacteria</taxon>
        <taxon>Bacillati</taxon>
        <taxon>Chloroflexota</taxon>
        <taxon>Chloroflexia</taxon>
        <taxon>environmental samples</taxon>
    </lineage>
</organism>
<dbReference type="PROSITE" id="PS50977">
    <property type="entry name" value="HTH_TETR_2"/>
    <property type="match status" value="1"/>
</dbReference>
<feature type="domain" description="HTH tetR-type" evidence="6">
    <location>
        <begin position="27"/>
        <end position="86"/>
    </location>
</feature>
<feature type="region of interest" description="Disordered" evidence="5">
    <location>
        <begin position="207"/>
        <end position="230"/>
    </location>
</feature>
<dbReference type="InterPro" id="IPR009057">
    <property type="entry name" value="Homeodomain-like_sf"/>
</dbReference>
<gene>
    <name evidence="7" type="ORF">AVDCRST_MAG93-1453</name>
</gene>
<keyword evidence="1" id="KW-0805">Transcription regulation</keyword>
<feature type="DNA-binding region" description="H-T-H motif" evidence="4">
    <location>
        <begin position="49"/>
        <end position="68"/>
    </location>
</feature>
<dbReference type="GO" id="GO:0003700">
    <property type="term" value="F:DNA-binding transcription factor activity"/>
    <property type="evidence" value="ECO:0007669"/>
    <property type="project" value="TreeGrafter"/>
</dbReference>
<dbReference type="InterPro" id="IPR001647">
    <property type="entry name" value="HTH_TetR"/>
</dbReference>
<dbReference type="Gene3D" id="1.10.357.10">
    <property type="entry name" value="Tetracycline Repressor, domain 2"/>
    <property type="match status" value="1"/>
</dbReference>
<keyword evidence="3" id="KW-0804">Transcription</keyword>
<proteinExistence type="predicted"/>
<protein>
    <submittedName>
        <fullName evidence="7">Transcriptional regulator, AcrR family</fullName>
    </submittedName>
</protein>
<dbReference type="PANTHER" id="PTHR30055">
    <property type="entry name" value="HTH-TYPE TRANSCRIPTIONAL REGULATOR RUTR"/>
    <property type="match status" value="1"/>
</dbReference>
<dbReference type="EMBL" id="CADCTR010000491">
    <property type="protein sequence ID" value="CAA9244073.1"/>
    <property type="molecule type" value="Genomic_DNA"/>
</dbReference>
<dbReference type="GO" id="GO:0000976">
    <property type="term" value="F:transcription cis-regulatory region binding"/>
    <property type="evidence" value="ECO:0007669"/>
    <property type="project" value="TreeGrafter"/>
</dbReference>
<name>A0A6J4I8V9_9CHLR</name>
<evidence type="ECO:0000256" key="5">
    <source>
        <dbReference type="SAM" id="MobiDB-lite"/>
    </source>
</evidence>
<sequence>MSKLPAGENEDAGREAPASRPVRADAQRNTDALLEAALEVFATSGVDAPVREIAAKAGVGVGTVYRHFPQRSDLIVAVFRQQVDACADAAAVLAAEHAPGEALALWMQRYADFIATKRGLATALHSGNPAYNPLPTYFDTRLRPALQALLDAAANAGEVRDDIEPDDLLRAVRSLCMSAHDDRTDHARRMVSLLVDGLRYTARPAANTPSTREYVGAHLGTVPSDRPDPQ</sequence>
<dbReference type="PRINTS" id="PR00455">
    <property type="entry name" value="HTHTETR"/>
</dbReference>
<accession>A0A6J4I8V9</accession>
<evidence type="ECO:0000256" key="4">
    <source>
        <dbReference type="PROSITE-ProRule" id="PRU00335"/>
    </source>
</evidence>
<dbReference type="InterPro" id="IPR049445">
    <property type="entry name" value="TetR_SbtR-like_C"/>
</dbReference>
<keyword evidence="2 4" id="KW-0238">DNA-binding</keyword>
<dbReference type="PANTHER" id="PTHR30055:SF234">
    <property type="entry name" value="HTH-TYPE TRANSCRIPTIONAL REGULATOR BETI"/>
    <property type="match status" value="1"/>
</dbReference>
<dbReference type="Pfam" id="PF21597">
    <property type="entry name" value="TetR_C_43"/>
    <property type="match status" value="1"/>
</dbReference>
<evidence type="ECO:0000256" key="3">
    <source>
        <dbReference type="ARBA" id="ARBA00023163"/>
    </source>
</evidence>
<dbReference type="InterPro" id="IPR036271">
    <property type="entry name" value="Tet_transcr_reg_TetR-rel_C_sf"/>
</dbReference>
<feature type="region of interest" description="Disordered" evidence="5">
    <location>
        <begin position="1"/>
        <end position="26"/>
    </location>
</feature>
<reference evidence="7" key="1">
    <citation type="submission" date="2020-02" db="EMBL/GenBank/DDBJ databases">
        <authorList>
            <person name="Meier V. D."/>
        </authorList>
    </citation>
    <scope>NUCLEOTIDE SEQUENCE</scope>
    <source>
        <strain evidence="7">AVDCRST_MAG93</strain>
    </source>
</reference>
<evidence type="ECO:0000256" key="1">
    <source>
        <dbReference type="ARBA" id="ARBA00023015"/>
    </source>
</evidence>
<dbReference type="AlphaFoldDB" id="A0A6J4I8V9"/>
<dbReference type="SUPFAM" id="SSF46689">
    <property type="entry name" value="Homeodomain-like"/>
    <property type="match status" value="1"/>
</dbReference>
<dbReference type="InterPro" id="IPR050109">
    <property type="entry name" value="HTH-type_TetR-like_transc_reg"/>
</dbReference>
<dbReference type="Pfam" id="PF00440">
    <property type="entry name" value="TetR_N"/>
    <property type="match status" value="1"/>
</dbReference>